<feature type="transmembrane region" description="Helical" evidence="5">
    <location>
        <begin position="6"/>
        <end position="28"/>
    </location>
</feature>
<keyword evidence="4 5" id="KW-1133">Transmembrane helix</keyword>
<name>A0A428N1W5_9BACI</name>
<protein>
    <submittedName>
        <fullName evidence="7">Transcriptional regulator LytR</fullName>
    </submittedName>
</protein>
<reference evidence="7 8" key="1">
    <citation type="submission" date="2018-10" db="EMBL/GenBank/DDBJ databases">
        <title>Draft genome sequence of Bacillus salarius IM0101, isolated from a hypersaline soil in Inner Mongolia, China.</title>
        <authorList>
            <person name="Yamprayoonswat W."/>
            <person name="Boonvisut S."/>
            <person name="Jumpathong W."/>
            <person name="Sittihan S."/>
            <person name="Ruangsuj P."/>
            <person name="Wanthongcharoen S."/>
            <person name="Thongpramul N."/>
            <person name="Pimmason S."/>
            <person name="Yu B."/>
            <person name="Yasawong M."/>
        </authorList>
    </citation>
    <scope>NUCLEOTIDE SEQUENCE [LARGE SCALE GENOMIC DNA]</scope>
    <source>
        <strain evidence="7 8">IM0101</strain>
    </source>
</reference>
<dbReference type="RefSeq" id="WP_125557127.1">
    <property type="nucleotide sequence ID" value="NZ_RBVX01000016.1"/>
</dbReference>
<proteinExistence type="inferred from homology"/>
<dbReference type="GO" id="GO:0071555">
    <property type="term" value="P:cell wall organization"/>
    <property type="evidence" value="ECO:0007669"/>
    <property type="project" value="UniProtKB-KW"/>
</dbReference>
<feature type="domain" description="Cell envelope-related transcriptional attenuator" evidence="6">
    <location>
        <begin position="78"/>
        <end position="224"/>
    </location>
</feature>
<evidence type="ECO:0000313" key="7">
    <source>
        <dbReference type="EMBL" id="RSL32308.1"/>
    </source>
</evidence>
<keyword evidence="3" id="KW-0735">Signal-anchor</keyword>
<evidence type="ECO:0000256" key="4">
    <source>
        <dbReference type="ARBA" id="ARBA00022989"/>
    </source>
</evidence>
<evidence type="ECO:0000256" key="5">
    <source>
        <dbReference type="SAM" id="Phobius"/>
    </source>
</evidence>
<keyword evidence="2 5" id="KW-0812">Transmembrane</keyword>
<evidence type="ECO:0000259" key="6">
    <source>
        <dbReference type="Pfam" id="PF03816"/>
    </source>
</evidence>
<dbReference type="AlphaFoldDB" id="A0A428N1W5"/>
<evidence type="ECO:0000256" key="3">
    <source>
        <dbReference type="ARBA" id="ARBA00022968"/>
    </source>
</evidence>
<comment type="similarity">
    <text evidence="1">Belongs to the LytR/CpsA/Psr (LCP) family.</text>
</comment>
<accession>A0A428N1W5</accession>
<dbReference type="PANTHER" id="PTHR33392">
    <property type="entry name" value="POLYISOPRENYL-TEICHOIC ACID--PEPTIDOGLYCAN TEICHOIC ACID TRANSFERASE TAGU"/>
    <property type="match status" value="1"/>
</dbReference>
<dbReference type="PANTHER" id="PTHR33392:SF6">
    <property type="entry name" value="POLYISOPRENYL-TEICHOIC ACID--PEPTIDOGLYCAN TEICHOIC ACID TRANSFERASE TAGU"/>
    <property type="match status" value="1"/>
</dbReference>
<evidence type="ECO:0000256" key="1">
    <source>
        <dbReference type="ARBA" id="ARBA00006068"/>
    </source>
</evidence>
<evidence type="ECO:0000313" key="8">
    <source>
        <dbReference type="Proteomes" id="UP000275076"/>
    </source>
</evidence>
<dbReference type="InterPro" id="IPR004474">
    <property type="entry name" value="LytR_CpsA_psr"/>
</dbReference>
<keyword evidence="5" id="KW-0472">Membrane</keyword>
<gene>
    <name evidence="7" type="ORF">D7Z54_16800</name>
</gene>
<evidence type="ECO:0000256" key="2">
    <source>
        <dbReference type="ARBA" id="ARBA00022692"/>
    </source>
</evidence>
<dbReference type="Proteomes" id="UP000275076">
    <property type="component" value="Unassembled WGS sequence"/>
</dbReference>
<dbReference type="Pfam" id="PF03816">
    <property type="entry name" value="LytR_cpsA_psr"/>
    <property type="match status" value="1"/>
</dbReference>
<sequence>MWKTSIAIFITVLFTILIAGAGYAYYLYDMTSENVQTMNENYTEEIGKDIESAQSSLRGSVSFLVLGIGDRPGENGLADTIMVVSVNPNDESILMFNIPRDTKVSIEGHGEEKINHAYGYGGTGLIKETAEQQLDHSFDFVIEANMEGFTQIIDLIGGVEVDNPFAFSQDNVDHSKTYHYEKGTIELDGEKALQYVRMRKSDPRGDLGRNERQRQVLTTLLQESRSIENLLQGQDILSILEENIKTNIAMEDMRTLFTDYRSSLDYVRTFEIDGENEYQNDVSYYIVSDTDWKEASIRLQNHQEK</sequence>
<keyword evidence="8" id="KW-1185">Reference proteome</keyword>
<dbReference type="EMBL" id="RBVX01000016">
    <property type="protein sequence ID" value="RSL32308.1"/>
    <property type="molecule type" value="Genomic_DNA"/>
</dbReference>
<comment type="caution">
    <text evidence="7">The sequence shown here is derived from an EMBL/GenBank/DDBJ whole genome shotgun (WGS) entry which is preliminary data.</text>
</comment>
<organism evidence="7 8">
    <name type="scientific">Salibacterium salarium</name>
    <dbReference type="NCBI Taxonomy" id="284579"/>
    <lineage>
        <taxon>Bacteria</taxon>
        <taxon>Bacillati</taxon>
        <taxon>Bacillota</taxon>
        <taxon>Bacilli</taxon>
        <taxon>Bacillales</taxon>
        <taxon>Bacillaceae</taxon>
    </lineage>
</organism>
<dbReference type="Gene3D" id="3.40.630.190">
    <property type="entry name" value="LCP protein"/>
    <property type="match status" value="1"/>
</dbReference>
<dbReference type="OrthoDB" id="27330at2"/>
<dbReference type="InterPro" id="IPR050922">
    <property type="entry name" value="LytR/CpsA/Psr_CW_biosynth"/>
</dbReference>
<dbReference type="NCBIfam" id="TIGR00350">
    <property type="entry name" value="lytR_cpsA_psr"/>
    <property type="match status" value="1"/>
</dbReference>